<gene>
    <name evidence="1" type="ORF">I4F81_007661</name>
</gene>
<evidence type="ECO:0000313" key="1">
    <source>
        <dbReference type="EMBL" id="KAK1865126.1"/>
    </source>
</evidence>
<accession>A0ACC3C4E4</accession>
<sequence>MTRSQERDTSPGKALRGRSGASHLTSALTAGHFVSAGRADSAASSMAAAGPAVSFAPSSGGGGAGDPAGDSSRGRGRSRVPSRGTVGRGKSCVRGTSVESEAQTEGSVYFEELSVEAELMQTASGLARPGTGILAADETVAVLGKRFAGVGLENTVEMRRAYREMLYSAPDLEKYASGIVMFSETVHQATASDVGFVEMLTARGILVGVKLDRGLHPYGDGEMMTEGLDGIDARAAAAYAAGIRFAKWRSLLVIDFDLGTPSSLVVEENANTLAKFAVACQQRRLVPVIEPEVYIAGTHGLEQSASVAEEVLSVVYRALARHGVLLEGTLLQLQMVLPGLDHPDFRTVTPEAIAQATLRTLRRVVPAAVPGVVFLSGGQSEVQATTNLNAINKAAEVGTRESGTPVAPWAMSFAFGRVLQASALTLWSNDPTHASASAKAAKSMVGALLKANCDAARGQERQ</sequence>
<organism evidence="1 2">
    <name type="scientific">Pyropia yezoensis</name>
    <name type="common">Susabi-nori</name>
    <name type="synonym">Porphyra yezoensis</name>
    <dbReference type="NCBI Taxonomy" id="2788"/>
    <lineage>
        <taxon>Eukaryota</taxon>
        <taxon>Rhodophyta</taxon>
        <taxon>Bangiophyceae</taxon>
        <taxon>Bangiales</taxon>
        <taxon>Bangiaceae</taxon>
        <taxon>Pyropia</taxon>
    </lineage>
</organism>
<comment type="caution">
    <text evidence="1">The sequence shown here is derived from an EMBL/GenBank/DDBJ whole genome shotgun (WGS) entry which is preliminary data.</text>
</comment>
<proteinExistence type="predicted"/>
<protein>
    <submittedName>
        <fullName evidence="1">Uncharacterized protein</fullName>
    </submittedName>
</protein>
<dbReference type="EMBL" id="CM020619">
    <property type="protein sequence ID" value="KAK1865126.1"/>
    <property type="molecule type" value="Genomic_DNA"/>
</dbReference>
<evidence type="ECO:0000313" key="2">
    <source>
        <dbReference type="Proteomes" id="UP000798662"/>
    </source>
</evidence>
<keyword evidence="2" id="KW-1185">Reference proteome</keyword>
<reference evidence="1" key="1">
    <citation type="submission" date="2019-11" db="EMBL/GenBank/DDBJ databases">
        <title>Nori genome reveals adaptations in red seaweeds to the harsh intertidal environment.</title>
        <authorList>
            <person name="Wang D."/>
            <person name="Mao Y."/>
        </authorList>
    </citation>
    <scope>NUCLEOTIDE SEQUENCE</scope>
    <source>
        <tissue evidence="1">Gametophyte</tissue>
    </source>
</reference>
<name>A0ACC3C4E4_PYRYE</name>
<dbReference type="Proteomes" id="UP000798662">
    <property type="component" value="Chromosome 2"/>
</dbReference>